<evidence type="ECO:0000313" key="13">
    <source>
        <dbReference type="Proteomes" id="UP000815325"/>
    </source>
</evidence>
<organism evidence="12 13">
    <name type="scientific">Dunaliella salina</name>
    <name type="common">Green alga</name>
    <name type="synonym">Protococcus salinus</name>
    <dbReference type="NCBI Taxonomy" id="3046"/>
    <lineage>
        <taxon>Eukaryota</taxon>
        <taxon>Viridiplantae</taxon>
        <taxon>Chlorophyta</taxon>
        <taxon>core chlorophytes</taxon>
        <taxon>Chlorophyceae</taxon>
        <taxon>CS clade</taxon>
        <taxon>Chlamydomonadales</taxon>
        <taxon>Dunaliellaceae</taxon>
        <taxon>Dunaliella</taxon>
    </lineage>
</organism>
<evidence type="ECO:0000256" key="6">
    <source>
        <dbReference type="ARBA" id="ARBA00023239"/>
    </source>
</evidence>
<dbReference type="InterPro" id="IPR012904">
    <property type="entry name" value="OGG_N"/>
</dbReference>
<dbReference type="InterPro" id="IPR011257">
    <property type="entry name" value="DNA_glycosylase"/>
</dbReference>
<evidence type="ECO:0000313" key="12">
    <source>
        <dbReference type="EMBL" id="KAF5827694.1"/>
    </source>
</evidence>
<dbReference type="Gene3D" id="3.30.310.40">
    <property type="match status" value="1"/>
</dbReference>
<evidence type="ECO:0000256" key="9">
    <source>
        <dbReference type="ARBA" id="ARBA00044632"/>
    </source>
</evidence>
<dbReference type="CDD" id="cd00056">
    <property type="entry name" value="ENDO3c"/>
    <property type="match status" value="1"/>
</dbReference>
<feature type="region of interest" description="Disordered" evidence="10">
    <location>
        <begin position="550"/>
        <end position="585"/>
    </location>
</feature>
<feature type="compositionally biased region" description="Polar residues" evidence="10">
    <location>
        <begin position="339"/>
        <end position="353"/>
    </location>
</feature>
<feature type="compositionally biased region" description="Low complexity" evidence="10">
    <location>
        <begin position="261"/>
        <end position="276"/>
    </location>
</feature>
<evidence type="ECO:0000259" key="11">
    <source>
        <dbReference type="SMART" id="SM00478"/>
    </source>
</evidence>
<keyword evidence="8" id="KW-0326">Glycosidase</keyword>
<dbReference type="PANTHER" id="PTHR10242:SF2">
    <property type="entry name" value="N-GLYCOSYLASE_DNA LYASE"/>
    <property type="match status" value="1"/>
</dbReference>
<keyword evidence="5" id="KW-0234">DNA repair</keyword>
<evidence type="ECO:0000256" key="8">
    <source>
        <dbReference type="ARBA" id="ARBA00023295"/>
    </source>
</evidence>
<keyword evidence="13" id="KW-1185">Reference proteome</keyword>
<dbReference type="Gene3D" id="1.10.1670.10">
    <property type="entry name" value="Helix-hairpin-Helix base-excision DNA repair enzymes (C-terminal)"/>
    <property type="match status" value="1"/>
</dbReference>
<evidence type="ECO:0000256" key="7">
    <source>
        <dbReference type="ARBA" id="ARBA00023268"/>
    </source>
</evidence>
<dbReference type="Pfam" id="PF00730">
    <property type="entry name" value="HhH-GPD"/>
    <property type="match status" value="1"/>
</dbReference>
<dbReference type="EC" id="4.2.99.18" evidence="2"/>
<feature type="region of interest" description="Disordered" evidence="10">
    <location>
        <begin position="257"/>
        <end position="383"/>
    </location>
</feature>
<name>A0ABQ7FZB5_DUNSA</name>
<keyword evidence="3" id="KW-0227">DNA damage</keyword>
<evidence type="ECO:0000256" key="10">
    <source>
        <dbReference type="SAM" id="MobiDB-lite"/>
    </source>
</evidence>
<sequence length="634" mass="67483">MLPMKHLQSSLSPHAHSLLRGALPFHAASGRFPCAVAIKLSEAKAVKSRNTHRASTPNLKPPNSMWSSLSTDDVELKLKFTLPTGQSFRWTQLSEYDFVGVIGPRLVRLRQDSSANGGNVWYRVLARGEGVDVSDDEAAIREYLNLPRKTQGVAAGVSLRKLAPEWSERCERFKAIHPYFKGARMLRQDPVECLFQFICSSNNHISRIGGMVERLCAAYGTPLVPDNSAAAAAAAAAAAVAPADKEGPLITTESVKDTNVGQWKQQQHQQQQEGGLQAAGVHSQPAAFVTPLKGEPLVTPLKRDPQGDGSGAADSLRGPQPQPPPLGRARGTKRAAGNAANQSAWNSDGSTKDQGGAVSPLSPEPLQGQGIQESGAAAGEHNVDEDDGACLELLAGKSFYAFPTLQQLAGAKEADLRAAGFGYRARFIVDSAAELARKEGGGEAWLLGLRDKSYTEAVEALTSLPGVGPKVAACVCLFSLDKHGAVPVDTHVWQIAQRWQPSLRGKTLTQKMHGDIQDAFIQKYGEYAGWAHNTLFIAELASQQHRLPPHLQAKGTKGGKESARRGKGSSGSAQEEGSADVAEGKGLASDDANYVAPAVAETKAAKSAVAKSRSSYSNKGPRSKKMKPAGETMF</sequence>
<dbReference type="InterPro" id="IPR023170">
    <property type="entry name" value="HhH_base_excis_C"/>
</dbReference>
<dbReference type="EMBL" id="MU070445">
    <property type="protein sequence ID" value="KAF5827694.1"/>
    <property type="molecule type" value="Genomic_DNA"/>
</dbReference>
<evidence type="ECO:0000256" key="3">
    <source>
        <dbReference type="ARBA" id="ARBA00022763"/>
    </source>
</evidence>
<reference evidence="12" key="1">
    <citation type="submission" date="2017-08" db="EMBL/GenBank/DDBJ databases">
        <authorList>
            <person name="Polle J.E."/>
            <person name="Barry K."/>
            <person name="Cushman J."/>
            <person name="Schmutz J."/>
            <person name="Tran D."/>
            <person name="Hathwaick L.T."/>
            <person name="Yim W.C."/>
            <person name="Jenkins J."/>
            <person name="Mckie-Krisberg Z.M."/>
            <person name="Prochnik S."/>
            <person name="Lindquist E."/>
            <person name="Dockter R.B."/>
            <person name="Adam C."/>
            <person name="Molina H."/>
            <person name="Bunkerborg J."/>
            <person name="Jin E."/>
            <person name="Buchheim M."/>
            <person name="Magnuson J."/>
        </authorList>
    </citation>
    <scope>NUCLEOTIDE SEQUENCE</scope>
    <source>
        <strain evidence="12">CCAP 19/18</strain>
    </source>
</reference>
<comment type="similarity">
    <text evidence="1">Belongs to the type-1 OGG1 family.</text>
</comment>
<evidence type="ECO:0000256" key="2">
    <source>
        <dbReference type="ARBA" id="ARBA00012720"/>
    </source>
</evidence>
<feature type="region of interest" description="Disordered" evidence="10">
    <location>
        <begin position="603"/>
        <end position="634"/>
    </location>
</feature>
<keyword evidence="4" id="KW-0378">Hydrolase</keyword>
<accession>A0ABQ7FZB5</accession>
<comment type="catalytic activity">
    <reaction evidence="9">
        <text>2'-deoxyribonucleotide-(2'-deoxyribose 5'-phosphate)-2'-deoxyribonucleotide-DNA = a 3'-end 2'-deoxyribonucleotide-(2,3-dehydro-2,3-deoxyribose 5'-phosphate)-DNA + a 5'-end 5'-phospho-2'-deoxyribonucleoside-DNA + H(+)</text>
        <dbReference type="Rhea" id="RHEA:66592"/>
        <dbReference type="Rhea" id="RHEA-COMP:13180"/>
        <dbReference type="Rhea" id="RHEA-COMP:16897"/>
        <dbReference type="Rhea" id="RHEA-COMP:17067"/>
        <dbReference type="ChEBI" id="CHEBI:15378"/>
        <dbReference type="ChEBI" id="CHEBI:136412"/>
        <dbReference type="ChEBI" id="CHEBI:157695"/>
        <dbReference type="ChEBI" id="CHEBI:167181"/>
        <dbReference type="EC" id="4.2.99.18"/>
    </reaction>
</comment>
<dbReference type="Proteomes" id="UP000815325">
    <property type="component" value="Unassembled WGS sequence"/>
</dbReference>
<proteinExistence type="inferred from homology"/>
<dbReference type="SMART" id="SM00478">
    <property type="entry name" value="ENDO3c"/>
    <property type="match status" value="1"/>
</dbReference>
<dbReference type="Pfam" id="PF07934">
    <property type="entry name" value="OGG_N"/>
    <property type="match status" value="1"/>
</dbReference>
<dbReference type="SUPFAM" id="SSF48150">
    <property type="entry name" value="DNA-glycosylase"/>
    <property type="match status" value="1"/>
</dbReference>
<protein>
    <recommendedName>
        <fullName evidence="2">DNA-(apurinic or apyrimidinic site) lyase</fullName>
        <ecNumber evidence="2">4.2.99.18</ecNumber>
    </recommendedName>
</protein>
<gene>
    <name evidence="12" type="ORF">DUNSADRAFT_240</name>
</gene>
<keyword evidence="6" id="KW-0456">Lyase</keyword>
<dbReference type="SUPFAM" id="SSF55945">
    <property type="entry name" value="TATA-box binding protein-like"/>
    <property type="match status" value="1"/>
</dbReference>
<feature type="domain" description="HhH-GPD" evidence="11">
    <location>
        <begin position="366"/>
        <end position="540"/>
    </location>
</feature>
<comment type="caution">
    <text evidence="12">The sequence shown here is derived from an EMBL/GenBank/DDBJ whole genome shotgun (WGS) entry which is preliminary data.</text>
</comment>
<dbReference type="Gene3D" id="1.10.340.30">
    <property type="entry name" value="Hypothetical protein, domain 2"/>
    <property type="match status" value="2"/>
</dbReference>
<evidence type="ECO:0000256" key="4">
    <source>
        <dbReference type="ARBA" id="ARBA00022801"/>
    </source>
</evidence>
<dbReference type="InterPro" id="IPR003265">
    <property type="entry name" value="HhH-GPD_domain"/>
</dbReference>
<evidence type="ECO:0000256" key="1">
    <source>
        <dbReference type="ARBA" id="ARBA00010679"/>
    </source>
</evidence>
<dbReference type="PANTHER" id="PTHR10242">
    <property type="entry name" value="8-OXOGUANINE DNA GLYCOSYLASE"/>
    <property type="match status" value="1"/>
</dbReference>
<keyword evidence="7" id="KW-0511">Multifunctional enzyme</keyword>
<dbReference type="InterPro" id="IPR052054">
    <property type="entry name" value="Oxidative_DNA_repair_enzyme"/>
</dbReference>
<feature type="compositionally biased region" description="Low complexity" evidence="10">
    <location>
        <begin position="603"/>
        <end position="617"/>
    </location>
</feature>
<evidence type="ECO:0000256" key="5">
    <source>
        <dbReference type="ARBA" id="ARBA00023204"/>
    </source>
</evidence>